<name>A0A0G4HVI8_9ALVE</name>
<feature type="domain" description="AB hydrolase-1" evidence="2">
    <location>
        <begin position="185"/>
        <end position="268"/>
    </location>
</feature>
<dbReference type="InterPro" id="IPR029058">
    <property type="entry name" value="AB_hydrolase_fold"/>
</dbReference>
<reference evidence="3" key="1">
    <citation type="submission" date="2014-11" db="EMBL/GenBank/DDBJ databases">
        <authorList>
            <person name="Otto D Thomas"/>
            <person name="Naeem Raeece"/>
        </authorList>
    </citation>
    <scope>NUCLEOTIDE SEQUENCE</scope>
</reference>
<proteinExistence type="predicted"/>
<accession>A0A0G4HVI8</accession>
<dbReference type="PANTHER" id="PTHR12277">
    <property type="entry name" value="ALPHA/BETA HYDROLASE DOMAIN-CONTAINING PROTEIN"/>
    <property type="match status" value="1"/>
</dbReference>
<dbReference type="Gene3D" id="3.40.50.1820">
    <property type="entry name" value="alpha/beta hydrolase"/>
    <property type="match status" value="1"/>
</dbReference>
<sequence>MERLIQMQQQHGRLEGNGDGSTGAHAGPPVDELPKEPLGKTPQEALKKTSLKAARQKEQEDHIGTNNGSTDSLTKKKQWVLYLNPDPLQGETLLHWRVISGAVNLTDRIPIDIRPFFVKTRKGSRIAVVLITHTPPHTDPSQPTSLPMPQVTVTEELVTTPAKGLPTEKAARTGGGGPEPLSQRPLILFSHGNSADIGYQCGSLARLALQTGANILVYDYSGYGISTRLASERNTYADIRAVYAYAIKELRVPSHQIILYGQSVGSGPSIDLATDLKAQPPGGLVVHAGIASGMRMFKPMKSGSKSPWFDLYKNVDKLGPSLRCPMFVMHGKKDEQVLPYHAQQLANKCPSDKLWELWFVPGADHNDIELKAPEEYCHKMKAFLSFCCMGGVSSGPPPLSPAAVTAGSPGGEAGGVAQGGLSGAVVDLGD</sequence>
<protein>
    <recommendedName>
        <fullName evidence="2">AB hydrolase-1 domain-containing protein</fullName>
    </recommendedName>
</protein>
<feature type="compositionally biased region" description="Polar residues" evidence="1">
    <location>
        <begin position="1"/>
        <end position="11"/>
    </location>
</feature>
<dbReference type="AlphaFoldDB" id="A0A0G4HVI8"/>
<evidence type="ECO:0000313" key="3">
    <source>
        <dbReference type="EMBL" id="CEM48390.1"/>
    </source>
</evidence>
<dbReference type="InterPro" id="IPR000073">
    <property type="entry name" value="AB_hydrolase_1"/>
</dbReference>
<organism evidence="3">
    <name type="scientific">Chromera velia CCMP2878</name>
    <dbReference type="NCBI Taxonomy" id="1169474"/>
    <lineage>
        <taxon>Eukaryota</taxon>
        <taxon>Sar</taxon>
        <taxon>Alveolata</taxon>
        <taxon>Colpodellida</taxon>
        <taxon>Chromeraceae</taxon>
        <taxon>Chromera</taxon>
    </lineage>
</organism>
<gene>
    <name evidence="3" type="ORF">Cvel_32196</name>
</gene>
<dbReference type="PhylomeDB" id="A0A0G4HVI8"/>
<dbReference type="Pfam" id="PF00561">
    <property type="entry name" value="Abhydrolase_1"/>
    <property type="match status" value="1"/>
</dbReference>
<dbReference type="VEuPathDB" id="CryptoDB:Cvel_32196"/>
<dbReference type="PANTHER" id="PTHR12277:SF81">
    <property type="entry name" value="PROTEIN ABHD13"/>
    <property type="match status" value="1"/>
</dbReference>
<dbReference type="EMBL" id="CDMZ01004017">
    <property type="protein sequence ID" value="CEM48390.1"/>
    <property type="molecule type" value="Genomic_DNA"/>
</dbReference>
<feature type="region of interest" description="Disordered" evidence="1">
    <location>
        <begin position="1"/>
        <end position="71"/>
    </location>
</feature>
<dbReference type="SUPFAM" id="SSF53474">
    <property type="entry name" value="alpha/beta-Hydrolases"/>
    <property type="match status" value="1"/>
</dbReference>
<evidence type="ECO:0000256" key="1">
    <source>
        <dbReference type="SAM" id="MobiDB-lite"/>
    </source>
</evidence>
<evidence type="ECO:0000259" key="2">
    <source>
        <dbReference type="Pfam" id="PF00561"/>
    </source>
</evidence>